<dbReference type="Proteomes" id="UP000001542">
    <property type="component" value="Unassembled WGS sequence"/>
</dbReference>
<dbReference type="InParanoid" id="A2EDE2"/>
<sequence length="118" mass="13835">MEDISYLPIQEWLSSLGFAELIINELNTIEIDIKKDIYDDIPLQKLRNMFKLIEFSSTSPVLIDKFRCPDIVKTIMRYTTLPTEVEDARWSALNVLYCIESADIMNSLFDYVFTFVDH</sequence>
<gene>
    <name evidence="1" type="ORF">TVAG_394780</name>
</gene>
<name>A2EDE2_TRIV3</name>
<accession>A2EDE2</accession>
<dbReference type="VEuPathDB" id="TrichDB:TVAGG3_0725470"/>
<dbReference type="RefSeq" id="XP_001321529.1">
    <property type="nucleotide sequence ID" value="XM_001321494.1"/>
</dbReference>
<reference evidence="1" key="2">
    <citation type="journal article" date="2007" name="Science">
        <title>Draft genome sequence of the sexually transmitted pathogen Trichomonas vaginalis.</title>
        <authorList>
            <person name="Carlton J.M."/>
            <person name="Hirt R.P."/>
            <person name="Silva J.C."/>
            <person name="Delcher A.L."/>
            <person name="Schatz M."/>
            <person name="Zhao Q."/>
            <person name="Wortman J.R."/>
            <person name="Bidwell S.L."/>
            <person name="Alsmark U.C.M."/>
            <person name="Besteiro S."/>
            <person name="Sicheritz-Ponten T."/>
            <person name="Noel C.J."/>
            <person name="Dacks J.B."/>
            <person name="Foster P.G."/>
            <person name="Simillion C."/>
            <person name="Van de Peer Y."/>
            <person name="Miranda-Saavedra D."/>
            <person name="Barton G.J."/>
            <person name="Westrop G.D."/>
            <person name="Mueller S."/>
            <person name="Dessi D."/>
            <person name="Fiori P.L."/>
            <person name="Ren Q."/>
            <person name="Paulsen I."/>
            <person name="Zhang H."/>
            <person name="Bastida-Corcuera F.D."/>
            <person name="Simoes-Barbosa A."/>
            <person name="Brown M.T."/>
            <person name="Hayes R.D."/>
            <person name="Mukherjee M."/>
            <person name="Okumura C.Y."/>
            <person name="Schneider R."/>
            <person name="Smith A.J."/>
            <person name="Vanacova S."/>
            <person name="Villalvazo M."/>
            <person name="Haas B.J."/>
            <person name="Pertea M."/>
            <person name="Feldblyum T.V."/>
            <person name="Utterback T.R."/>
            <person name="Shu C.L."/>
            <person name="Osoegawa K."/>
            <person name="de Jong P.J."/>
            <person name="Hrdy I."/>
            <person name="Horvathova L."/>
            <person name="Zubacova Z."/>
            <person name="Dolezal P."/>
            <person name="Malik S.B."/>
            <person name="Logsdon J.M. Jr."/>
            <person name="Henze K."/>
            <person name="Gupta A."/>
            <person name="Wang C.C."/>
            <person name="Dunne R.L."/>
            <person name="Upcroft J.A."/>
            <person name="Upcroft P."/>
            <person name="White O."/>
            <person name="Salzberg S.L."/>
            <person name="Tang P."/>
            <person name="Chiu C.-H."/>
            <person name="Lee Y.-S."/>
            <person name="Embley T.M."/>
            <person name="Coombs G.H."/>
            <person name="Mottram J.C."/>
            <person name="Tachezy J."/>
            <person name="Fraser-Liggett C.M."/>
            <person name="Johnson P.J."/>
        </authorList>
    </citation>
    <scope>NUCLEOTIDE SEQUENCE [LARGE SCALE GENOMIC DNA]</scope>
    <source>
        <strain evidence="1">G3</strain>
    </source>
</reference>
<evidence type="ECO:0000313" key="2">
    <source>
        <dbReference type="Proteomes" id="UP000001542"/>
    </source>
</evidence>
<dbReference type="EMBL" id="DS113360">
    <property type="protein sequence ID" value="EAY09306.1"/>
    <property type="molecule type" value="Genomic_DNA"/>
</dbReference>
<dbReference type="VEuPathDB" id="TrichDB:TVAG_394780"/>
<protein>
    <submittedName>
        <fullName evidence="1">Uncharacterized protein</fullName>
    </submittedName>
</protein>
<evidence type="ECO:0000313" key="1">
    <source>
        <dbReference type="EMBL" id="EAY09306.1"/>
    </source>
</evidence>
<proteinExistence type="predicted"/>
<dbReference type="AlphaFoldDB" id="A2EDE2"/>
<dbReference type="OrthoDB" id="10648481at2759"/>
<keyword evidence="2" id="KW-1185">Reference proteome</keyword>
<dbReference type="KEGG" id="tva:4767223"/>
<organism evidence="1 2">
    <name type="scientific">Trichomonas vaginalis (strain ATCC PRA-98 / G3)</name>
    <dbReference type="NCBI Taxonomy" id="412133"/>
    <lineage>
        <taxon>Eukaryota</taxon>
        <taxon>Metamonada</taxon>
        <taxon>Parabasalia</taxon>
        <taxon>Trichomonadida</taxon>
        <taxon>Trichomonadidae</taxon>
        <taxon>Trichomonas</taxon>
    </lineage>
</organism>
<reference evidence="1" key="1">
    <citation type="submission" date="2006-10" db="EMBL/GenBank/DDBJ databases">
        <authorList>
            <person name="Amadeo P."/>
            <person name="Zhao Q."/>
            <person name="Wortman J."/>
            <person name="Fraser-Liggett C."/>
            <person name="Carlton J."/>
        </authorList>
    </citation>
    <scope>NUCLEOTIDE SEQUENCE</scope>
    <source>
        <strain evidence="1">G3</strain>
    </source>
</reference>